<sequence length="325" mass="35567">MSNLDSNPFADPQGANPFADPAIQQARTNQQPASAVDEYNPFAENAARSTTQGVTYPPQAPQAVSRPAMPPPQPAVMEQCAPPPYTPSPSQMATDDLQRRQEELERKAAELQRKEQEMQRTSQYGNRANNFPPLPGCCPVKPCFYQDFAVDIPLEFQKLVKTIYFLWLGYVGILVLNLIVSLVYFGASLNSSVSNSSGVTFGLSILYVVLYTPCSFVFWYRPVYNAFSGIFNGMGMITTGHAGCVVVGIIMLVLGLVWVAMVVTNVILLIKVHRIYRSTGASFAKAQQEFAHGVMSNKTVQQTAGNMAASAARTTVEQNLSGSRY</sequence>
<evidence type="ECO:0000256" key="3">
    <source>
        <dbReference type="ARBA" id="ARBA00022989"/>
    </source>
</evidence>
<dbReference type="Proteomes" id="UP001209878">
    <property type="component" value="Unassembled WGS sequence"/>
</dbReference>
<evidence type="ECO:0000256" key="5">
    <source>
        <dbReference type="RuleBase" id="RU363122"/>
    </source>
</evidence>
<dbReference type="GO" id="GO:0055038">
    <property type="term" value="C:recycling endosome membrane"/>
    <property type="evidence" value="ECO:0007669"/>
    <property type="project" value="TreeGrafter"/>
</dbReference>
<dbReference type="PANTHER" id="PTHR10687">
    <property type="entry name" value="SECRETORY CARRIER-ASSOCIATED MEMBRANE PROTEIN SCAMP"/>
    <property type="match status" value="1"/>
</dbReference>
<dbReference type="PANTHER" id="PTHR10687:SF2">
    <property type="entry name" value="SECRETORY CARRIER-ASSOCIATED MEMBRANE PROTEIN"/>
    <property type="match status" value="1"/>
</dbReference>
<keyword evidence="3 5" id="KW-1133">Transmembrane helix</keyword>
<accession>A0AAD9JTP3</accession>
<organism evidence="7 8">
    <name type="scientific">Ridgeia piscesae</name>
    <name type="common">Tubeworm</name>
    <dbReference type="NCBI Taxonomy" id="27915"/>
    <lineage>
        <taxon>Eukaryota</taxon>
        <taxon>Metazoa</taxon>
        <taxon>Spiralia</taxon>
        <taxon>Lophotrochozoa</taxon>
        <taxon>Annelida</taxon>
        <taxon>Polychaeta</taxon>
        <taxon>Sedentaria</taxon>
        <taxon>Canalipalpata</taxon>
        <taxon>Sabellida</taxon>
        <taxon>Siboglinidae</taxon>
        <taxon>Ridgeia</taxon>
    </lineage>
</organism>
<dbReference type="EMBL" id="JAODUO010001747">
    <property type="protein sequence ID" value="KAK2159087.1"/>
    <property type="molecule type" value="Genomic_DNA"/>
</dbReference>
<dbReference type="Pfam" id="PF04144">
    <property type="entry name" value="SCAMP"/>
    <property type="match status" value="1"/>
</dbReference>
<dbReference type="GO" id="GO:0032588">
    <property type="term" value="C:trans-Golgi network membrane"/>
    <property type="evidence" value="ECO:0007669"/>
    <property type="project" value="TreeGrafter"/>
</dbReference>
<evidence type="ECO:0000256" key="1">
    <source>
        <dbReference type="ARBA" id="ARBA00004141"/>
    </source>
</evidence>
<reference evidence="7" key="1">
    <citation type="journal article" date="2023" name="Mol. Biol. Evol.">
        <title>Third-Generation Sequencing Reveals the Adaptive Role of the Epigenome in Three Deep-Sea Polychaetes.</title>
        <authorList>
            <person name="Perez M."/>
            <person name="Aroh O."/>
            <person name="Sun Y."/>
            <person name="Lan Y."/>
            <person name="Juniper S.K."/>
            <person name="Young C.R."/>
            <person name="Angers B."/>
            <person name="Qian P.Y."/>
        </authorList>
    </citation>
    <scope>NUCLEOTIDE SEQUENCE</scope>
    <source>
        <strain evidence="7">R07B-5</strain>
    </source>
</reference>
<keyword evidence="5" id="KW-0813">Transport</keyword>
<evidence type="ECO:0000256" key="6">
    <source>
        <dbReference type="SAM" id="MobiDB-lite"/>
    </source>
</evidence>
<name>A0AAD9JTP3_RIDPI</name>
<evidence type="ECO:0000313" key="8">
    <source>
        <dbReference type="Proteomes" id="UP001209878"/>
    </source>
</evidence>
<evidence type="ECO:0000313" key="7">
    <source>
        <dbReference type="EMBL" id="KAK2159087.1"/>
    </source>
</evidence>
<keyword evidence="2 5" id="KW-0812">Transmembrane</keyword>
<dbReference type="GO" id="GO:0015031">
    <property type="term" value="P:protein transport"/>
    <property type="evidence" value="ECO:0007669"/>
    <property type="project" value="InterPro"/>
</dbReference>
<dbReference type="InterPro" id="IPR007273">
    <property type="entry name" value="SCAMP"/>
</dbReference>
<evidence type="ECO:0000256" key="2">
    <source>
        <dbReference type="ARBA" id="ARBA00022692"/>
    </source>
</evidence>
<evidence type="ECO:0000256" key="4">
    <source>
        <dbReference type="ARBA" id="ARBA00023136"/>
    </source>
</evidence>
<comment type="caution">
    <text evidence="7">The sequence shown here is derived from an EMBL/GenBank/DDBJ whole genome shotgun (WGS) entry which is preliminary data.</text>
</comment>
<feature type="transmembrane region" description="Helical" evidence="5">
    <location>
        <begin position="240"/>
        <end position="270"/>
    </location>
</feature>
<comment type="similarity">
    <text evidence="5">Belongs to the SCAMP family.</text>
</comment>
<comment type="caution">
    <text evidence="5">Lacks conserved residue(s) required for the propagation of feature annotation.</text>
</comment>
<feature type="transmembrane region" description="Helical" evidence="5">
    <location>
        <begin position="164"/>
        <end position="187"/>
    </location>
</feature>
<comment type="subcellular location">
    <subcellularLocation>
        <location evidence="1 5">Membrane</location>
        <topology evidence="1 5">Multi-pass membrane protein</topology>
    </subcellularLocation>
</comment>
<dbReference type="AlphaFoldDB" id="A0AAD9JTP3"/>
<keyword evidence="8" id="KW-1185">Reference proteome</keyword>
<feature type="region of interest" description="Disordered" evidence="6">
    <location>
        <begin position="1"/>
        <end position="99"/>
    </location>
</feature>
<feature type="transmembrane region" description="Helical" evidence="5">
    <location>
        <begin position="199"/>
        <end position="220"/>
    </location>
</feature>
<keyword evidence="4 5" id="KW-0472">Membrane</keyword>
<gene>
    <name evidence="7" type="ORF">NP493_1747g00008</name>
</gene>
<protein>
    <recommendedName>
        <fullName evidence="5">Secretory carrier-associated membrane protein</fullName>
        <shortName evidence="5">Secretory carrier membrane protein</shortName>
    </recommendedName>
</protein>
<proteinExistence type="inferred from homology"/>